<sequence>MSANYWDSSQRNHWTVTRQGLLCSRLDDLQFVDYMAVARFHIYFANFIHSIGKKLRLRQEIHATACVFFKRFYLKNSFSQTDPFLTATTSLYLACKVEELPHHLKTIFNESRNILQFISSIRVIYIPTYAHPTLDNTSFTLLNPSTAADFFLSVMYFLKPRFLNDLPLDRGHLQFVWYVINDSLRTDVCLLYPPHMIALGSLYIATVHRQPGDNQTMKTWFAKLNVDIVEILNVAQDMITMYEVWHGLDENEVLKSLETLQTRARQVQG</sequence>
<gene>
    <name evidence="3" type="ORF">BJ085DRAFT_37167</name>
</gene>
<dbReference type="PANTHER" id="PTHR10026">
    <property type="entry name" value="CYCLIN"/>
    <property type="match status" value="1"/>
</dbReference>
<reference evidence="4" key="1">
    <citation type="journal article" date="2018" name="Nat. Microbiol.">
        <title>Leveraging single-cell genomics to expand the fungal tree of life.</title>
        <authorList>
            <person name="Ahrendt S.R."/>
            <person name="Quandt C.A."/>
            <person name="Ciobanu D."/>
            <person name="Clum A."/>
            <person name="Salamov A."/>
            <person name="Andreopoulos B."/>
            <person name="Cheng J.F."/>
            <person name="Woyke T."/>
            <person name="Pelin A."/>
            <person name="Henrissat B."/>
            <person name="Reynolds N.K."/>
            <person name="Benny G.L."/>
            <person name="Smith M.E."/>
            <person name="James T.Y."/>
            <person name="Grigoriev I.V."/>
        </authorList>
    </citation>
    <scope>NUCLEOTIDE SEQUENCE [LARGE SCALE GENOMIC DNA]</scope>
    <source>
        <strain evidence="4">RSA 468</strain>
    </source>
</reference>
<proteinExistence type="inferred from homology"/>
<protein>
    <submittedName>
        <fullName evidence="3">Cyclin-like protein</fullName>
    </submittedName>
</protein>
<dbReference type="InterPro" id="IPR043198">
    <property type="entry name" value="Cyclin/Ssn8"/>
</dbReference>
<dbReference type="InterPro" id="IPR013763">
    <property type="entry name" value="Cyclin-like_dom"/>
</dbReference>
<evidence type="ECO:0000313" key="3">
    <source>
        <dbReference type="EMBL" id="RKP36633.1"/>
    </source>
</evidence>
<dbReference type="Gene3D" id="1.10.472.10">
    <property type="entry name" value="Cyclin-like"/>
    <property type="match status" value="2"/>
</dbReference>
<dbReference type="EMBL" id="ML002620">
    <property type="protein sequence ID" value="RKP36633.1"/>
    <property type="molecule type" value="Genomic_DNA"/>
</dbReference>
<dbReference type="InterPro" id="IPR036915">
    <property type="entry name" value="Cyclin-like_sf"/>
</dbReference>
<dbReference type="AlphaFoldDB" id="A0A4P9ZT10"/>
<dbReference type="SMART" id="SM00385">
    <property type="entry name" value="CYCLIN"/>
    <property type="match status" value="2"/>
</dbReference>
<comment type="similarity">
    <text evidence="1">Belongs to the cyclin family.</text>
</comment>
<feature type="domain" description="Cyclin-like" evidence="2">
    <location>
        <begin position="156"/>
        <end position="240"/>
    </location>
</feature>
<dbReference type="PIRSF" id="PIRSF028758">
    <property type="entry name" value="Cyclin, C/H/G types"/>
    <property type="match status" value="1"/>
</dbReference>
<dbReference type="CDD" id="cd20514">
    <property type="entry name" value="CYCLIN_CCNC_rpt2"/>
    <property type="match status" value="1"/>
</dbReference>
<keyword evidence="4" id="KW-1185">Reference proteome</keyword>
<dbReference type="STRING" id="215637.A0A4P9ZT10"/>
<dbReference type="InterPro" id="IPR006671">
    <property type="entry name" value="Cyclin_N"/>
</dbReference>
<feature type="domain" description="Cyclin-like" evidence="2">
    <location>
        <begin position="46"/>
        <end position="143"/>
    </location>
</feature>
<evidence type="ECO:0000313" key="4">
    <source>
        <dbReference type="Proteomes" id="UP000268162"/>
    </source>
</evidence>
<evidence type="ECO:0000256" key="1">
    <source>
        <dbReference type="RuleBase" id="RU000383"/>
    </source>
</evidence>
<dbReference type="CDD" id="cd20513">
    <property type="entry name" value="CYCLIN_CCNC_rpt1"/>
    <property type="match status" value="1"/>
</dbReference>
<accession>A0A4P9ZT10</accession>
<evidence type="ECO:0000259" key="2">
    <source>
        <dbReference type="SMART" id="SM00385"/>
    </source>
</evidence>
<name>A0A4P9ZT10_9FUNG</name>
<keyword evidence="1" id="KW-0195">Cyclin</keyword>
<dbReference type="SUPFAM" id="SSF47954">
    <property type="entry name" value="Cyclin-like"/>
    <property type="match status" value="2"/>
</dbReference>
<dbReference type="Pfam" id="PF00134">
    <property type="entry name" value="Cyclin_N"/>
    <property type="match status" value="1"/>
</dbReference>
<organism evidence="3 4">
    <name type="scientific">Dimargaris cristalligena</name>
    <dbReference type="NCBI Taxonomy" id="215637"/>
    <lineage>
        <taxon>Eukaryota</taxon>
        <taxon>Fungi</taxon>
        <taxon>Fungi incertae sedis</taxon>
        <taxon>Zoopagomycota</taxon>
        <taxon>Kickxellomycotina</taxon>
        <taxon>Dimargaritomycetes</taxon>
        <taxon>Dimargaritales</taxon>
        <taxon>Dimargaritaceae</taxon>
        <taxon>Dimargaris</taxon>
    </lineage>
</organism>
<dbReference type="GO" id="GO:0016538">
    <property type="term" value="F:cyclin-dependent protein serine/threonine kinase regulator activity"/>
    <property type="evidence" value="ECO:0007669"/>
    <property type="project" value="InterPro"/>
</dbReference>
<dbReference type="GO" id="GO:0006357">
    <property type="term" value="P:regulation of transcription by RNA polymerase II"/>
    <property type="evidence" value="ECO:0007669"/>
    <property type="project" value="InterPro"/>
</dbReference>
<dbReference type="Proteomes" id="UP000268162">
    <property type="component" value="Unassembled WGS sequence"/>
</dbReference>